<proteinExistence type="predicted"/>
<evidence type="ECO:0000313" key="5">
    <source>
        <dbReference type="Proteomes" id="UP000759131"/>
    </source>
</evidence>
<protein>
    <recommendedName>
        <fullName evidence="3">Neurotransmitter-gated ion-channel ligand-binding domain-containing protein</fullName>
    </recommendedName>
</protein>
<dbReference type="InterPro" id="IPR018000">
    <property type="entry name" value="Neurotransmitter_ion_chnl_CS"/>
</dbReference>
<dbReference type="Proteomes" id="UP000759131">
    <property type="component" value="Unassembled WGS sequence"/>
</dbReference>
<accession>A0A7R9LTC9</accession>
<evidence type="ECO:0000259" key="3">
    <source>
        <dbReference type="Pfam" id="PF02931"/>
    </source>
</evidence>
<dbReference type="InterPro" id="IPR036734">
    <property type="entry name" value="Neur_chan_lig-bd_sf"/>
</dbReference>
<dbReference type="PROSITE" id="PS00236">
    <property type="entry name" value="NEUROTR_ION_CHANNEL"/>
    <property type="match status" value="1"/>
</dbReference>
<keyword evidence="5" id="KW-1185">Reference proteome</keyword>
<dbReference type="AlphaFoldDB" id="A0A7R9LTC9"/>
<evidence type="ECO:0000256" key="2">
    <source>
        <dbReference type="ARBA" id="ARBA00023136"/>
    </source>
</evidence>
<feature type="domain" description="Neurotransmitter-gated ion-channel ligand-binding" evidence="3">
    <location>
        <begin position="16"/>
        <end position="106"/>
    </location>
</feature>
<reference evidence="4" key="1">
    <citation type="submission" date="2020-11" db="EMBL/GenBank/DDBJ databases">
        <authorList>
            <person name="Tran Van P."/>
        </authorList>
    </citation>
    <scope>NUCLEOTIDE SEQUENCE</scope>
</reference>
<sequence length="136" mass="15734">MSESQTQESVVWTLDNLIPKDYNKHTIPVINGSQMTISIGIEVFDLVSVVESGQYFVMDFNFQQKWKDHRLVLPINMQRDSNIILDSSWASKLWTPDTYFSNALETKILSVCKMDLSQYPQDIQYCSVDIASRNFI</sequence>
<dbReference type="Pfam" id="PF02931">
    <property type="entry name" value="Neur_chan_LBD"/>
    <property type="match status" value="1"/>
</dbReference>
<keyword evidence="2" id="KW-0472">Membrane</keyword>
<dbReference type="SUPFAM" id="SSF63712">
    <property type="entry name" value="Nicotinic receptor ligand binding domain-like"/>
    <property type="match status" value="1"/>
</dbReference>
<organism evidence="4">
    <name type="scientific">Medioppia subpectinata</name>
    <dbReference type="NCBI Taxonomy" id="1979941"/>
    <lineage>
        <taxon>Eukaryota</taxon>
        <taxon>Metazoa</taxon>
        <taxon>Ecdysozoa</taxon>
        <taxon>Arthropoda</taxon>
        <taxon>Chelicerata</taxon>
        <taxon>Arachnida</taxon>
        <taxon>Acari</taxon>
        <taxon>Acariformes</taxon>
        <taxon>Sarcoptiformes</taxon>
        <taxon>Oribatida</taxon>
        <taxon>Brachypylina</taxon>
        <taxon>Oppioidea</taxon>
        <taxon>Oppiidae</taxon>
        <taxon>Medioppia</taxon>
    </lineage>
</organism>
<dbReference type="EMBL" id="CAJPIZ010040012">
    <property type="protein sequence ID" value="CAG2121524.1"/>
    <property type="molecule type" value="Genomic_DNA"/>
</dbReference>
<gene>
    <name evidence="4" type="ORF">OSB1V03_LOCUS21470</name>
</gene>
<evidence type="ECO:0000256" key="1">
    <source>
        <dbReference type="ARBA" id="ARBA00004370"/>
    </source>
</evidence>
<dbReference type="InterPro" id="IPR006202">
    <property type="entry name" value="Neur_chan_lig-bd"/>
</dbReference>
<name>A0A7R9LTC9_9ACAR</name>
<comment type="subcellular location">
    <subcellularLocation>
        <location evidence="1">Membrane</location>
    </subcellularLocation>
</comment>
<dbReference type="EMBL" id="OC894587">
    <property type="protein sequence ID" value="CAD7647487.1"/>
    <property type="molecule type" value="Genomic_DNA"/>
</dbReference>
<dbReference type="OrthoDB" id="6490394at2759"/>
<dbReference type="GO" id="GO:0016020">
    <property type="term" value="C:membrane"/>
    <property type="evidence" value="ECO:0007669"/>
    <property type="project" value="UniProtKB-SubCell"/>
</dbReference>
<dbReference type="Gene3D" id="2.70.170.10">
    <property type="entry name" value="Neurotransmitter-gated ion-channel ligand-binding domain"/>
    <property type="match status" value="1"/>
</dbReference>
<evidence type="ECO:0000313" key="4">
    <source>
        <dbReference type="EMBL" id="CAD7647487.1"/>
    </source>
</evidence>
<dbReference type="GO" id="GO:0005230">
    <property type="term" value="F:extracellular ligand-gated monoatomic ion channel activity"/>
    <property type="evidence" value="ECO:0007669"/>
    <property type="project" value="InterPro"/>
</dbReference>